<dbReference type="EMBL" id="CAJNIZ010002470">
    <property type="protein sequence ID" value="CAE7210953.1"/>
    <property type="molecule type" value="Genomic_DNA"/>
</dbReference>
<proteinExistence type="predicted"/>
<dbReference type="Proteomes" id="UP000649617">
    <property type="component" value="Unassembled WGS sequence"/>
</dbReference>
<protein>
    <submittedName>
        <fullName evidence="1">Uncharacterized protein</fullName>
    </submittedName>
</protein>
<reference evidence="1" key="1">
    <citation type="submission" date="2021-02" db="EMBL/GenBank/DDBJ databases">
        <authorList>
            <person name="Dougan E. K."/>
            <person name="Rhodes N."/>
            <person name="Thang M."/>
            <person name="Chan C."/>
        </authorList>
    </citation>
    <scope>NUCLEOTIDE SEQUENCE</scope>
</reference>
<dbReference type="AlphaFoldDB" id="A0A812JNV0"/>
<evidence type="ECO:0000313" key="1">
    <source>
        <dbReference type="EMBL" id="CAE7210953.1"/>
    </source>
</evidence>
<dbReference type="OrthoDB" id="427706at2759"/>
<keyword evidence="2" id="KW-1185">Reference proteome</keyword>
<accession>A0A812JNV0</accession>
<comment type="caution">
    <text evidence="1">The sequence shown here is derived from an EMBL/GenBank/DDBJ whole genome shotgun (WGS) entry which is preliminary data.</text>
</comment>
<evidence type="ECO:0000313" key="2">
    <source>
        <dbReference type="Proteomes" id="UP000649617"/>
    </source>
</evidence>
<name>A0A812JNV0_SYMPI</name>
<feature type="non-terminal residue" evidence="1">
    <location>
        <position position="255"/>
    </location>
</feature>
<gene>
    <name evidence="1" type="ORF">SPIL2461_LOCUS2295</name>
</gene>
<organism evidence="1 2">
    <name type="scientific">Symbiodinium pilosum</name>
    <name type="common">Dinoflagellate</name>
    <dbReference type="NCBI Taxonomy" id="2952"/>
    <lineage>
        <taxon>Eukaryota</taxon>
        <taxon>Sar</taxon>
        <taxon>Alveolata</taxon>
        <taxon>Dinophyceae</taxon>
        <taxon>Suessiales</taxon>
        <taxon>Symbiodiniaceae</taxon>
        <taxon>Symbiodinium</taxon>
    </lineage>
</organism>
<sequence>LNLSNSHAHHEIDADGVAALAFAKVPGFRMLPRIPDLESPFISLGSAHRMFLRPPSHPSATALRNALQRLGVSRPLQALRWQEEDALISCCIRRRKEFFIEPGRVFTSLPRLAGARLPGDVPRTANGELRALRHVGRLLLSRCPSSSLAREECEGWLRLQVRYSSHMAILSTLLCLASLFPRVRLEVEFEEESPQRQQEQLADVQGLNFVDRLAERNMSIMNTGAYVIRIPGYVFEEKLAIANQHPRENWVQKLV</sequence>